<reference evidence="1 2" key="1">
    <citation type="journal article" date="2008" name="BMC Microbiol.">
        <title>Complete genome sequence of Treponema pallidum ssp. pallidum strain SS14 determined with oligonucleotide arrays.</title>
        <authorList>
            <person name="Matejkova P."/>
            <person name="Strouhal M."/>
            <person name="Smajs D."/>
            <person name="Norris S.J."/>
            <person name="Palzkill T."/>
            <person name="Petrosino J.F."/>
            <person name="Sodergren E."/>
            <person name="Norton J.E."/>
            <person name="Singh J."/>
            <person name="Richmond T.A."/>
            <person name="Molla M.N."/>
            <person name="Albert T.J."/>
            <person name="Weinstock G.M."/>
        </authorList>
    </citation>
    <scope>NUCLEOTIDE SEQUENCE [LARGE SCALE GENOMIC DNA]</scope>
    <source>
        <strain evidence="1 2">SS14</strain>
    </source>
</reference>
<dbReference type="Proteomes" id="UP000001202">
    <property type="component" value="Chromosome"/>
</dbReference>
<evidence type="ECO:0000313" key="2">
    <source>
        <dbReference type="Proteomes" id="UP000001202"/>
    </source>
</evidence>
<evidence type="ECO:0000313" key="1">
    <source>
        <dbReference type="EMBL" id="ACD71371.1"/>
    </source>
</evidence>
<dbReference type="KEGG" id="tpp:TPASS_0955"/>
<name>A0A0H3BLU6_TREPS</name>
<accession>A0A0H3BLU6</accession>
<gene>
    <name evidence="1" type="ordered locus">TPASS_0955</name>
</gene>
<proteinExistence type="predicted"/>
<dbReference type="EMBL" id="CP000805">
    <property type="protein sequence ID" value="ACD71371.1"/>
    <property type="molecule type" value="Genomic_DNA"/>
</dbReference>
<dbReference type="AlphaFoldDB" id="A0A0H3BLU6"/>
<organism evidence="1 2">
    <name type="scientific">Treponema pallidum subsp. pallidum (strain SS14)</name>
    <dbReference type="NCBI Taxonomy" id="455434"/>
    <lineage>
        <taxon>Bacteria</taxon>
        <taxon>Pseudomonadati</taxon>
        <taxon>Spirochaetota</taxon>
        <taxon>Spirochaetia</taxon>
        <taxon>Spirochaetales</taxon>
        <taxon>Treponemataceae</taxon>
        <taxon>Treponema</taxon>
    </lineage>
</organism>
<protein>
    <submittedName>
        <fullName evidence="1">Uncharacterized protein</fullName>
    </submittedName>
</protein>
<sequence length="90" mass="10661">MTGVPTPILIIPIHEIKSFQNRLDIRDAARWIALATVLERAQFFLKNFTIFELFPGLPARHRRKHKLIFPLRSRAWLLWGSSRKVPLRFK</sequence>